<organism evidence="3 5">
    <name type="scientific">Flavobacterium glycines</name>
    <dbReference type="NCBI Taxonomy" id="551990"/>
    <lineage>
        <taxon>Bacteria</taxon>
        <taxon>Pseudomonadati</taxon>
        <taxon>Bacteroidota</taxon>
        <taxon>Flavobacteriia</taxon>
        <taxon>Flavobacteriales</taxon>
        <taxon>Flavobacteriaceae</taxon>
        <taxon>Flavobacterium</taxon>
    </lineage>
</organism>
<keyword evidence="6" id="KW-1185">Reference proteome</keyword>
<reference evidence="3" key="2">
    <citation type="submission" date="2016-03" db="EMBL/GenBank/DDBJ databases">
        <authorList>
            <person name="Ploux O."/>
        </authorList>
    </citation>
    <scope>NUCLEOTIDE SEQUENCE</scope>
    <source>
        <strain evidence="3">NBRC 105008</strain>
    </source>
</reference>
<dbReference type="RefSeq" id="WP_066324033.1">
    <property type="nucleotide sequence ID" value="NZ_BJVF01000001.1"/>
</dbReference>
<dbReference type="Proteomes" id="UP000321579">
    <property type="component" value="Unassembled WGS sequence"/>
</dbReference>
<sequence>MKKIILSVVAVFAFGITNAQLREKGEIEIVPQIGVISANYYGGESGSGNSPVTSASFGVGSNYFFNDRWSLLSGLIYQPMGTEFSGIKDELKYITIPVNASWHFGSTRKWNLNFGPSIGFLTSAKSSEGVDFKEAINSTQIGLNIGIGYKIEISDNFSLLIDYQSLTGLTETAKDYSFKNTAGTFNLGGVIKL</sequence>
<dbReference type="Gene3D" id="2.40.160.20">
    <property type="match status" value="1"/>
</dbReference>
<dbReference type="EMBL" id="LVEO01000002">
    <property type="protein sequence ID" value="OCB74600.1"/>
    <property type="molecule type" value="Genomic_DNA"/>
</dbReference>
<evidence type="ECO:0000313" key="3">
    <source>
        <dbReference type="EMBL" id="OCB74600.1"/>
    </source>
</evidence>
<proteinExistence type="predicted"/>
<reference evidence="5" key="1">
    <citation type="submission" date="2016-03" db="EMBL/GenBank/DDBJ databases">
        <title>Draft genome sequence of Paenibacillus glacialis DSM 22343.</title>
        <authorList>
            <person name="Shin S.-K."/>
            <person name="Yi H."/>
        </authorList>
    </citation>
    <scope>NUCLEOTIDE SEQUENCE [LARGE SCALE GENOMIC DNA]</scope>
    <source>
        <strain evidence="5">NBRC 105008</strain>
    </source>
</reference>
<comment type="caution">
    <text evidence="3">The sequence shown here is derived from an EMBL/GenBank/DDBJ whole genome shotgun (WGS) entry which is preliminary data.</text>
</comment>
<reference evidence="4 6" key="3">
    <citation type="submission" date="2016-10" db="EMBL/GenBank/DDBJ databases">
        <authorList>
            <person name="Varghese N."/>
            <person name="Submissions S."/>
        </authorList>
    </citation>
    <scope>NUCLEOTIDE SEQUENCE [LARGE SCALE GENOMIC DNA]</scope>
    <source>
        <strain evidence="4 6">Gm-149</strain>
    </source>
</reference>
<accession>A0A1B9DY42</accession>
<gene>
    <name evidence="3" type="ORF">FBGL_01125</name>
    <name evidence="2" type="ORF">FGL01_01620</name>
    <name evidence="4" type="ORF">SAMN05192550_1577</name>
</gene>
<evidence type="ECO:0000313" key="2">
    <source>
        <dbReference type="EMBL" id="GEL09423.1"/>
    </source>
</evidence>
<evidence type="ECO:0000313" key="6">
    <source>
        <dbReference type="Proteomes" id="UP000182367"/>
    </source>
</evidence>
<dbReference type="Pfam" id="PF13568">
    <property type="entry name" value="OMP_b-brl_2"/>
    <property type="match status" value="1"/>
</dbReference>
<dbReference type="STRING" id="551990.SAMN05192550_1577"/>
<dbReference type="OrthoDB" id="947434at2"/>
<name>A0A1B9DY42_9FLAO</name>
<dbReference type="SUPFAM" id="SSF56925">
    <property type="entry name" value="OMPA-like"/>
    <property type="match status" value="1"/>
</dbReference>
<dbReference type="Proteomes" id="UP000093226">
    <property type="component" value="Unassembled WGS sequence"/>
</dbReference>
<reference evidence="2 7" key="4">
    <citation type="submission" date="2019-07" db="EMBL/GenBank/DDBJ databases">
        <title>Whole genome shotgun sequence of Flavobacterium glycines NBRC 105008.</title>
        <authorList>
            <person name="Hosoyama A."/>
            <person name="Uohara A."/>
            <person name="Ohji S."/>
            <person name="Ichikawa N."/>
        </authorList>
    </citation>
    <scope>NUCLEOTIDE SEQUENCE [LARGE SCALE GENOMIC DNA]</scope>
    <source>
        <strain evidence="2 7">NBRC 105008</strain>
    </source>
</reference>
<dbReference type="Proteomes" id="UP000182367">
    <property type="component" value="Unassembled WGS sequence"/>
</dbReference>
<dbReference type="InterPro" id="IPR011250">
    <property type="entry name" value="OMP/PagP_B-barrel"/>
</dbReference>
<dbReference type="InterPro" id="IPR025665">
    <property type="entry name" value="Beta-barrel_OMP_2"/>
</dbReference>
<feature type="domain" description="Outer membrane protein beta-barrel" evidence="1">
    <location>
        <begin position="19"/>
        <end position="170"/>
    </location>
</feature>
<evidence type="ECO:0000259" key="1">
    <source>
        <dbReference type="Pfam" id="PF13568"/>
    </source>
</evidence>
<evidence type="ECO:0000313" key="4">
    <source>
        <dbReference type="EMBL" id="SDJ07288.1"/>
    </source>
</evidence>
<dbReference type="EMBL" id="BJVF01000001">
    <property type="protein sequence ID" value="GEL09423.1"/>
    <property type="molecule type" value="Genomic_DNA"/>
</dbReference>
<evidence type="ECO:0000313" key="5">
    <source>
        <dbReference type="Proteomes" id="UP000093226"/>
    </source>
</evidence>
<evidence type="ECO:0000313" key="7">
    <source>
        <dbReference type="Proteomes" id="UP000321579"/>
    </source>
</evidence>
<dbReference type="EMBL" id="FNEO01000001">
    <property type="protein sequence ID" value="SDJ07288.1"/>
    <property type="molecule type" value="Genomic_DNA"/>
</dbReference>
<dbReference type="AlphaFoldDB" id="A0A1B9DY42"/>
<protein>
    <submittedName>
        <fullName evidence="4">Outer membrane protein beta-barrel domain-containing protein</fullName>
    </submittedName>
</protein>